<comment type="caution">
    <text evidence="1">The sequence shown here is derived from an EMBL/GenBank/DDBJ whole genome shotgun (WGS) entry which is preliminary data.</text>
</comment>
<evidence type="ECO:0000313" key="2">
    <source>
        <dbReference type="Proteomes" id="UP001642484"/>
    </source>
</evidence>
<keyword evidence="2" id="KW-1185">Reference proteome</keyword>
<dbReference type="EMBL" id="CAXAMN010028805">
    <property type="protein sequence ID" value="CAK9117758.1"/>
    <property type="molecule type" value="Genomic_DNA"/>
</dbReference>
<sequence>MASDAGRLDLHLWSHLTLNSDAEDVLGLYRNLHPLRFNHRHIYWNEQKSHLLVFLHLGQHGSWTLCKWQGPRGASSTLTKLVARCRRGIKATYQTLRVRRSLWHGGAGKVRALVLPAGKQFFFNSTGNFQEILTEFAAAPDVIQKRLGLLSSRARTTMADPSFFMADLSRMVGWMDRPPLNLWTLGTYFYHVAHAQVPGSPCWGGGYMPQMCCHARISPEKLSWCFGRIEGDMVEHCCARYLEHPPVGRVEMPPVRPLFSRISVQIFLQSYNEDRFALLPFLESVERFWPKDWKSRVFVAVDNVTADHQMCEALSSRVTCVVTESIPRGPSVIDSIEWSGRGVSERYHKLLLQYHYWLADIYIAQHVKMPDWIAWFDADVVIHTPRVEELLMPFGLPVHFARRSMQNSMETMSLGLDWVGEFMDTFPQLVRPSHLQHFRAFVKKMFNKDSFEEAYHAWRQSIEEAALVHGKFYGYLSEAEGPQSSFPVFLYHFHHEEFTWALEDAAAFGLPLEDSCLSFRVASHVSQWKHKVRESNWTEAAYAQRARRLMQLGQRNSRVLRIALLSANFNPEGTWSQRSSAHCIERLDGRPEQSFSSGSATRMAGLSMLERLGPASVQVARWLSQLDRYLS</sequence>
<accession>A0ABP0SZ78</accession>
<organism evidence="1 2">
    <name type="scientific">Durusdinium trenchii</name>
    <dbReference type="NCBI Taxonomy" id="1381693"/>
    <lineage>
        <taxon>Eukaryota</taxon>
        <taxon>Sar</taxon>
        <taxon>Alveolata</taxon>
        <taxon>Dinophyceae</taxon>
        <taxon>Suessiales</taxon>
        <taxon>Symbiodiniaceae</taxon>
        <taxon>Durusdinium</taxon>
    </lineage>
</organism>
<reference evidence="1 2" key="1">
    <citation type="submission" date="2024-02" db="EMBL/GenBank/DDBJ databases">
        <authorList>
            <person name="Chen Y."/>
            <person name="Shah S."/>
            <person name="Dougan E. K."/>
            <person name="Thang M."/>
            <person name="Chan C."/>
        </authorList>
    </citation>
    <scope>NUCLEOTIDE SEQUENCE [LARGE SCALE GENOMIC DNA]</scope>
</reference>
<protein>
    <submittedName>
        <fullName evidence="1">Uncharacterized protein</fullName>
    </submittedName>
</protein>
<dbReference type="Proteomes" id="UP001642484">
    <property type="component" value="Unassembled WGS sequence"/>
</dbReference>
<name>A0ABP0SZ78_9DINO</name>
<proteinExistence type="predicted"/>
<evidence type="ECO:0000313" key="1">
    <source>
        <dbReference type="EMBL" id="CAK9117758.1"/>
    </source>
</evidence>
<gene>
    <name evidence="1" type="ORF">CCMP2556_LOCUS55016</name>
</gene>